<protein>
    <submittedName>
        <fullName evidence="1">Uncharacterized protein</fullName>
    </submittedName>
</protein>
<organism evidence="1">
    <name type="scientific">marine sediment metagenome</name>
    <dbReference type="NCBI Taxonomy" id="412755"/>
    <lineage>
        <taxon>unclassified sequences</taxon>
        <taxon>metagenomes</taxon>
        <taxon>ecological metagenomes</taxon>
    </lineage>
</organism>
<evidence type="ECO:0000313" key="1">
    <source>
        <dbReference type="EMBL" id="KKN86585.1"/>
    </source>
</evidence>
<reference evidence="1" key="1">
    <citation type="journal article" date="2015" name="Nature">
        <title>Complex archaea that bridge the gap between prokaryotes and eukaryotes.</title>
        <authorList>
            <person name="Spang A."/>
            <person name="Saw J.H."/>
            <person name="Jorgensen S.L."/>
            <person name="Zaremba-Niedzwiedzka K."/>
            <person name="Martijn J."/>
            <person name="Lind A.E."/>
            <person name="van Eijk R."/>
            <person name="Schleper C."/>
            <person name="Guy L."/>
            <person name="Ettema T.J."/>
        </authorList>
    </citation>
    <scope>NUCLEOTIDE SEQUENCE</scope>
</reference>
<dbReference type="EMBL" id="LAZR01000146">
    <property type="protein sequence ID" value="KKN86585.1"/>
    <property type="molecule type" value="Genomic_DNA"/>
</dbReference>
<accession>A0A0F9U027</accession>
<gene>
    <name evidence="1" type="ORF">LCGC14_0267610</name>
</gene>
<comment type="caution">
    <text evidence="1">The sequence shown here is derived from an EMBL/GenBank/DDBJ whole genome shotgun (WGS) entry which is preliminary data.</text>
</comment>
<sequence>MSPDDWHETHDEYGNILKHKDGKYIIRTKPIEDVNDYDFLPEEQREFAKSLDNFVNRAKRGECKHKLSDEGVAIRDIRINEEDVQAYYTCKRCDVRVPMKFKRVFEDL</sequence>
<proteinExistence type="predicted"/>
<dbReference type="AlphaFoldDB" id="A0A0F9U027"/>
<name>A0A0F9U027_9ZZZZ</name>